<dbReference type="AlphaFoldDB" id="A0A445MZK3"/>
<proteinExistence type="predicted"/>
<gene>
    <name evidence="2" type="ORF">PITCH_A370002</name>
</gene>
<evidence type="ECO:0000313" key="2">
    <source>
        <dbReference type="EMBL" id="SPD74895.1"/>
    </source>
</evidence>
<feature type="region of interest" description="Disordered" evidence="1">
    <location>
        <begin position="1"/>
        <end position="21"/>
    </location>
</feature>
<sequence>MVSPVNMMVPGIEASEPRSNRRSWVSLEIAGEKDSEAITPSASKSDAANATFKPFSGEQTQASAEANGEIRRVEIKDGSLAIKVYDSSGKLLRKIPPGYLPVGEQQFEVTI</sequence>
<evidence type="ECO:0000256" key="1">
    <source>
        <dbReference type="SAM" id="MobiDB-lite"/>
    </source>
</evidence>
<feature type="compositionally biased region" description="Polar residues" evidence="1">
    <location>
        <begin position="38"/>
        <end position="48"/>
    </location>
</feature>
<dbReference type="EMBL" id="OJIN01000178">
    <property type="protein sequence ID" value="SPD74895.1"/>
    <property type="molecule type" value="Genomic_DNA"/>
</dbReference>
<accession>A0A445MZK3</accession>
<name>A0A445MZK3_9BACT</name>
<feature type="region of interest" description="Disordered" evidence="1">
    <location>
        <begin position="35"/>
        <end position="65"/>
    </location>
</feature>
<reference evidence="2" key="1">
    <citation type="submission" date="2018-01" db="EMBL/GenBank/DDBJ databases">
        <authorList>
            <person name="Regsiter A."/>
            <person name="William W."/>
        </authorList>
    </citation>
    <scope>NUCLEOTIDE SEQUENCE</scope>
    <source>
        <strain evidence="2">TRIP AH-1</strain>
    </source>
</reference>
<organism evidence="2">
    <name type="scientific">uncultured Desulfobacterium sp</name>
    <dbReference type="NCBI Taxonomy" id="201089"/>
    <lineage>
        <taxon>Bacteria</taxon>
        <taxon>Pseudomonadati</taxon>
        <taxon>Thermodesulfobacteriota</taxon>
        <taxon>Desulfobacteria</taxon>
        <taxon>Desulfobacterales</taxon>
        <taxon>Desulfobacteriaceae</taxon>
        <taxon>Desulfobacterium</taxon>
        <taxon>environmental samples</taxon>
    </lineage>
</organism>
<protein>
    <submittedName>
        <fullName evidence="2">Uncharacterized protein</fullName>
    </submittedName>
</protein>